<reference evidence="2" key="1">
    <citation type="submission" date="2020-08" db="EMBL/GenBank/DDBJ databases">
        <title>Multicomponent nature underlies the extraordinary mechanical properties of spider dragline silk.</title>
        <authorList>
            <person name="Kono N."/>
            <person name="Nakamura H."/>
            <person name="Mori M."/>
            <person name="Yoshida Y."/>
            <person name="Ohtoshi R."/>
            <person name="Malay A.D."/>
            <person name="Moran D.A.P."/>
            <person name="Tomita M."/>
            <person name="Numata K."/>
            <person name="Arakawa K."/>
        </authorList>
    </citation>
    <scope>NUCLEOTIDE SEQUENCE</scope>
</reference>
<feature type="region of interest" description="Disordered" evidence="1">
    <location>
        <begin position="80"/>
        <end position="99"/>
    </location>
</feature>
<evidence type="ECO:0000313" key="3">
    <source>
        <dbReference type="Proteomes" id="UP000887013"/>
    </source>
</evidence>
<dbReference type="OrthoDB" id="10582069at2759"/>
<dbReference type="AlphaFoldDB" id="A0A8X6MFM6"/>
<dbReference type="EMBL" id="BMAW01091307">
    <property type="protein sequence ID" value="GFS48974.1"/>
    <property type="molecule type" value="Genomic_DNA"/>
</dbReference>
<accession>A0A8X6MFM6</accession>
<comment type="caution">
    <text evidence="2">The sequence shown here is derived from an EMBL/GenBank/DDBJ whole genome shotgun (WGS) entry which is preliminary data.</text>
</comment>
<protein>
    <submittedName>
        <fullName evidence="2">Uncharacterized protein</fullName>
    </submittedName>
</protein>
<sequence length="99" mass="10956">METDLGYPNYRGSTLRCIRIFPVPTISTSATSIVYGRLAIAKPSRFLFPSIACNPTSTDRRRDRKEGVKLAVEVTWPQLGRSLDAGREPPSPPLPHSSE</sequence>
<dbReference type="Proteomes" id="UP000887013">
    <property type="component" value="Unassembled WGS sequence"/>
</dbReference>
<gene>
    <name evidence="2" type="ORF">NPIL_240121</name>
</gene>
<organism evidence="2 3">
    <name type="scientific">Nephila pilipes</name>
    <name type="common">Giant wood spider</name>
    <name type="synonym">Nephila maculata</name>
    <dbReference type="NCBI Taxonomy" id="299642"/>
    <lineage>
        <taxon>Eukaryota</taxon>
        <taxon>Metazoa</taxon>
        <taxon>Ecdysozoa</taxon>
        <taxon>Arthropoda</taxon>
        <taxon>Chelicerata</taxon>
        <taxon>Arachnida</taxon>
        <taxon>Araneae</taxon>
        <taxon>Araneomorphae</taxon>
        <taxon>Entelegynae</taxon>
        <taxon>Araneoidea</taxon>
        <taxon>Nephilidae</taxon>
        <taxon>Nephila</taxon>
    </lineage>
</organism>
<keyword evidence="3" id="KW-1185">Reference proteome</keyword>
<evidence type="ECO:0000256" key="1">
    <source>
        <dbReference type="SAM" id="MobiDB-lite"/>
    </source>
</evidence>
<evidence type="ECO:0000313" key="2">
    <source>
        <dbReference type="EMBL" id="GFS48974.1"/>
    </source>
</evidence>
<name>A0A8X6MFM6_NEPPI</name>
<proteinExistence type="predicted"/>
<feature type="compositionally biased region" description="Pro residues" evidence="1">
    <location>
        <begin position="89"/>
        <end position="99"/>
    </location>
</feature>